<organism evidence="9 10">
    <name type="scientific">Coniochaeta ligniaria NRRL 30616</name>
    <dbReference type="NCBI Taxonomy" id="1408157"/>
    <lineage>
        <taxon>Eukaryota</taxon>
        <taxon>Fungi</taxon>
        <taxon>Dikarya</taxon>
        <taxon>Ascomycota</taxon>
        <taxon>Pezizomycotina</taxon>
        <taxon>Sordariomycetes</taxon>
        <taxon>Sordariomycetidae</taxon>
        <taxon>Coniochaetales</taxon>
        <taxon>Coniochaetaceae</taxon>
        <taxon>Coniochaeta</taxon>
    </lineage>
</organism>
<keyword evidence="10" id="KW-1185">Reference proteome</keyword>
<feature type="transmembrane region" description="Helical" evidence="7">
    <location>
        <begin position="48"/>
        <end position="64"/>
    </location>
</feature>
<feature type="transmembrane region" description="Helical" evidence="7">
    <location>
        <begin position="16"/>
        <end position="36"/>
    </location>
</feature>
<sequence length="393" mass="42830">TMEFQNTPDYHGYTEINLNAALIGLTTLFFATRIYVRAFMTKTLGLDDAFASIAYVLLVVQSSLDIRAVSLGSGAHIDLIPPPLLFKFFESLIIQTLIYFWGVALVRMSILAFLPRLKFVIYSIYAIGVMVFTQTVVAFVYRLTECTPVADNFKPPVVPGLNCKGLEADQRMMVGHAVAGIVIDVALLILPVYIIYTKMIWSRKTIQVMLVLSIGVFVIVTGIVRLIMILTLNFTIDPTYKMATIGIWTDLEGHVGLWCGCFPALQPILRIVSYKLGLRSNLVSGKGTSDKYGGSRGGRSGTGLKSGGGGTRNGYVKNGSGVDETDSDSQRAIIIGKGSHVELGDMDRGSGIHKTTEVNIRSEPVISEPGSKAHGTYSHSRVRGSKSWVDMSS</sequence>
<evidence type="ECO:0000313" key="10">
    <source>
        <dbReference type="Proteomes" id="UP000182658"/>
    </source>
</evidence>
<gene>
    <name evidence="9" type="ORF">CONLIGDRAFT_570796</name>
</gene>
<dbReference type="OrthoDB" id="5413793at2759"/>
<evidence type="ECO:0000256" key="7">
    <source>
        <dbReference type="SAM" id="Phobius"/>
    </source>
</evidence>
<feature type="region of interest" description="Disordered" evidence="6">
    <location>
        <begin position="359"/>
        <end position="393"/>
    </location>
</feature>
<dbReference type="EMBL" id="KV875094">
    <property type="protein sequence ID" value="OIW34171.1"/>
    <property type="molecule type" value="Genomic_DNA"/>
</dbReference>
<dbReference type="AlphaFoldDB" id="A0A1J7J478"/>
<dbReference type="InParanoid" id="A0A1J7J478"/>
<feature type="domain" description="Rhodopsin" evidence="8">
    <location>
        <begin position="33"/>
        <end position="270"/>
    </location>
</feature>
<comment type="similarity">
    <text evidence="5">Belongs to the SAT4 family.</text>
</comment>
<evidence type="ECO:0000259" key="8">
    <source>
        <dbReference type="Pfam" id="PF20684"/>
    </source>
</evidence>
<evidence type="ECO:0000256" key="2">
    <source>
        <dbReference type="ARBA" id="ARBA00022692"/>
    </source>
</evidence>
<feature type="non-terminal residue" evidence="9">
    <location>
        <position position="1"/>
    </location>
</feature>
<dbReference type="Proteomes" id="UP000182658">
    <property type="component" value="Unassembled WGS sequence"/>
</dbReference>
<evidence type="ECO:0000256" key="6">
    <source>
        <dbReference type="SAM" id="MobiDB-lite"/>
    </source>
</evidence>
<evidence type="ECO:0000256" key="3">
    <source>
        <dbReference type="ARBA" id="ARBA00022989"/>
    </source>
</evidence>
<feature type="region of interest" description="Disordered" evidence="6">
    <location>
        <begin position="286"/>
        <end position="330"/>
    </location>
</feature>
<evidence type="ECO:0000256" key="4">
    <source>
        <dbReference type="ARBA" id="ARBA00023136"/>
    </source>
</evidence>
<feature type="transmembrane region" description="Helical" evidence="7">
    <location>
        <begin position="84"/>
        <end position="107"/>
    </location>
</feature>
<feature type="transmembrane region" description="Helical" evidence="7">
    <location>
        <begin position="174"/>
        <end position="196"/>
    </location>
</feature>
<feature type="transmembrane region" description="Helical" evidence="7">
    <location>
        <begin position="208"/>
        <end position="232"/>
    </location>
</feature>
<comment type="subcellular location">
    <subcellularLocation>
        <location evidence="1">Membrane</location>
        <topology evidence="1">Multi-pass membrane protein</topology>
    </subcellularLocation>
</comment>
<evidence type="ECO:0000313" key="9">
    <source>
        <dbReference type="EMBL" id="OIW34171.1"/>
    </source>
</evidence>
<dbReference type="InterPro" id="IPR049326">
    <property type="entry name" value="Rhodopsin_dom_fungi"/>
</dbReference>
<reference evidence="9 10" key="1">
    <citation type="submission" date="2016-10" db="EMBL/GenBank/DDBJ databases">
        <title>Draft genome sequence of Coniochaeta ligniaria NRRL30616, a lignocellulolytic fungus for bioabatement of inhibitors in plant biomass hydrolysates.</title>
        <authorList>
            <consortium name="DOE Joint Genome Institute"/>
            <person name="Jimenez D.J."/>
            <person name="Hector R.E."/>
            <person name="Riley R."/>
            <person name="Sun H."/>
            <person name="Grigoriev I.V."/>
            <person name="Van Elsas J.D."/>
            <person name="Nichols N.N."/>
        </authorList>
    </citation>
    <scope>NUCLEOTIDE SEQUENCE [LARGE SCALE GENOMIC DNA]</scope>
    <source>
        <strain evidence="9 10">NRRL 30616</strain>
    </source>
</reference>
<dbReference type="PANTHER" id="PTHR33048">
    <property type="entry name" value="PTH11-LIKE INTEGRAL MEMBRANE PROTEIN (AFU_ORTHOLOGUE AFUA_5G11245)"/>
    <property type="match status" value="1"/>
</dbReference>
<accession>A0A1J7J478</accession>
<dbReference type="InterPro" id="IPR052337">
    <property type="entry name" value="SAT4-like"/>
</dbReference>
<protein>
    <recommendedName>
        <fullName evidence="8">Rhodopsin domain-containing protein</fullName>
    </recommendedName>
</protein>
<evidence type="ECO:0000256" key="5">
    <source>
        <dbReference type="ARBA" id="ARBA00038359"/>
    </source>
</evidence>
<feature type="compositionally biased region" description="Gly residues" evidence="6">
    <location>
        <begin position="294"/>
        <end position="312"/>
    </location>
</feature>
<dbReference type="PANTHER" id="PTHR33048:SF47">
    <property type="entry name" value="INTEGRAL MEMBRANE PROTEIN-RELATED"/>
    <property type="match status" value="1"/>
</dbReference>
<keyword evidence="4 7" id="KW-0472">Membrane</keyword>
<proteinExistence type="inferred from homology"/>
<dbReference type="GO" id="GO:0016020">
    <property type="term" value="C:membrane"/>
    <property type="evidence" value="ECO:0007669"/>
    <property type="project" value="UniProtKB-SubCell"/>
</dbReference>
<feature type="transmembrane region" description="Helical" evidence="7">
    <location>
        <begin position="119"/>
        <end position="141"/>
    </location>
</feature>
<keyword evidence="2 7" id="KW-0812">Transmembrane</keyword>
<dbReference type="Pfam" id="PF20684">
    <property type="entry name" value="Fung_rhodopsin"/>
    <property type="match status" value="1"/>
</dbReference>
<keyword evidence="3 7" id="KW-1133">Transmembrane helix</keyword>
<name>A0A1J7J478_9PEZI</name>
<evidence type="ECO:0000256" key="1">
    <source>
        <dbReference type="ARBA" id="ARBA00004141"/>
    </source>
</evidence>